<dbReference type="AlphaFoldDB" id="A0A915M251"/>
<organism evidence="4 5">
    <name type="scientific">Meloidogyne javanica</name>
    <name type="common">Root-knot nematode worm</name>
    <dbReference type="NCBI Taxonomy" id="6303"/>
    <lineage>
        <taxon>Eukaryota</taxon>
        <taxon>Metazoa</taxon>
        <taxon>Ecdysozoa</taxon>
        <taxon>Nematoda</taxon>
        <taxon>Chromadorea</taxon>
        <taxon>Rhabditida</taxon>
        <taxon>Tylenchina</taxon>
        <taxon>Tylenchomorpha</taxon>
        <taxon>Tylenchoidea</taxon>
        <taxon>Meloidogynidae</taxon>
        <taxon>Meloidogyninae</taxon>
        <taxon>Meloidogyne</taxon>
        <taxon>Meloidogyne incognita group</taxon>
    </lineage>
</organism>
<accession>A0A915M251</accession>
<protein>
    <submittedName>
        <fullName evidence="5">KIX domain-containing protein</fullName>
    </submittedName>
</protein>
<evidence type="ECO:0000256" key="1">
    <source>
        <dbReference type="ARBA" id="ARBA00023242"/>
    </source>
</evidence>
<name>A0A915M251_MELJA</name>
<evidence type="ECO:0000313" key="5">
    <source>
        <dbReference type="WBParaSite" id="scaffold27771_cov154.g20610"/>
    </source>
</evidence>
<dbReference type="GO" id="GO:0006355">
    <property type="term" value="P:regulation of DNA-templated transcription"/>
    <property type="evidence" value="ECO:0007669"/>
    <property type="project" value="InterPro"/>
</dbReference>
<keyword evidence="4" id="KW-1185">Reference proteome</keyword>
<dbReference type="PROSITE" id="PS50952">
    <property type="entry name" value="KIX"/>
    <property type="match status" value="1"/>
</dbReference>
<evidence type="ECO:0000313" key="4">
    <source>
        <dbReference type="Proteomes" id="UP000887561"/>
    </source>
</evidence>
<keyword evidence="1" id="KW-0539">Nucleus</keyword>
<feature type="domain" description="KIX" evidence="3">
    <location>
        <begin position="1"/>
        <end position="85"/>
    </location>
</feature>
<dbReference type="Proteomes" id="UP000887561">
    <property type="component" value="Unplaced"/>
</dbReference>
<evidence type="ECO:0000259" key="3">
    <source>
        <dbReference type="PROSITE" id="PS50952"/>
    </source>
</evidence>
<proteinExistence type="predicted"/>
<dbReference type="InterPro" id="IPR036529">
    <property type="entry name" value="KIX_dom_sf"/>
</dbReference>
<dbReference type="Gene3D" id="1.10.246.20">
    <property type="entry name" value="Coactivator CBP, KIX domain"/>
    <property type="match status" value="1"/>
</dbReference>
<dbReference type="GO" id="GO:0003712">
    <property type="term" value="F:transcription coregulator activity"/>
    <property type="evidence" value="ECO:0007669"/>
    <property type="project" value="InterPro"/>
</dbReference>
<feature type="compositionally biased region" description="Low complexity" evidence="2">
    <location>
        <begin position="88"/>
        <end position="101"/>
    </location>
</feature>
<reference evidence="5" key="1">
    <citation type="submission" date="2022-11" db="UniProtKB">
        <authorList>
            <consortium name="WormBaseParasite"/>
        </authorList>
    </citation>
    <scope>IDENTIFICATION</scope>
</reference>
<dbReference type="InterPro" id="IPR003101">
    <property type="entry name" value="KIX_dom"/>
</dbReference>
<sequence length="136" mass="15281">DWHSVVSGDLRKQFVLKIFQALCPEVTQKCIDDYNKAYPSRVDYIKKSVNFSFETENDLFVNSKSKELYIGLIAEKIFTLREAISRFSTTTTTASSGGSSDSNDERRNSSGNNNGNIKRKLADVLKRTARSIGSNE</sequence>
<dbReference type="WBParaSite" id="scaffold27771_cov154.g20610">
    <property type="protein sequence ID" value="scaffold27771_cov154.g20610"/>
    <property type="gene ID" value="scaffold27771_cov154.g20610"/>
</dbReference>
<evidence type="ECO:0000256" key="2">
    <source>
        <dbReference type="SAM" id="MobiDB-lite"/>
    </source>
</evidence>
<dbReference type="SUPFAM" id="SSF47040">
    <property type="entry name" value="Kix domain of CBP (creb binding protein)"/>
    <property type="match status" value="1"/>
</dbReference>
<feature type="region of interest" description="Disordered" evidence="2">
    <location>
        <begin position="88"/>
        <end position="120"/>
    </location>
</feature>